<evidence type="ECO:0000256" key="1">
    <source>
        <dbReference type="ARBA" id="ARBA00004141"/>
    </source>
</evidence>
<dbReference type="PANTHER" id="PTHR12308">
    <property type="entry name" value="ANOCTAMIN"/>
    <property type="match status" value="1"/>
</dbReference>
<dbReference type="AlphaFoldDB" id="A0AAW1DI11"/>
<proteinExistence type="inferred from homology"/>
<comment type="similarity">
    <text evidence="2 6">Belongs to the anoctamin family.</text>
</comment>
<evidence type="ECO:0000256" key="5">
    <source>
        <dbReference type="ARBA" id="ARBA00023136"/>
    </source>
</evidence>
<dbReference type="Pfam" id="PF04547">
    <property type="entry name" value="Anoctamin"/>
    <property type="match status" value="1"/>
</dbReference>
<feature type="domain" description="Anoctamin transmembrane" evidence="7">
    <location>
        <begin position="196"/>
        <end position="639"/>
    </location>
</feature>
<dbReference type="InterPro" id="IPR049452">
    <property type="entry name" value="Anoctamin_TM"/>
</dbReference>
<feature type="transmembrane region" description="Helical" evidence="6">
    <location>
        <begin position="510"/>
        <end position="536"/>
    </location>
</feature>
<evidence type="ECO:0000256" key="3">
    <source>
        <dbReference type="ARBA" id="ARBA00022692"/>
    </source>
</evidence>
<evidence type="ECO:0000313" key="9">
    <source>
        <dbReference type="Proteomes" id="UP001461498"/>
    </source>
</evidence>
<evidence type="ECO:0000259" key="7">
    <source>
        <dbReference type="Pfam" id="PF04547"/>
    </source>
</evidence>
<reference evidence="8 9" key="1">
    <citation type="submission" date="2022-12" db="EMBL/GenBank/DDBJ databases">
        <title>Chromosome-level genome assembly of true bugs.</title>
        <authorList>
            <person name="Ma L."/>
            <person name="Li H."/>
        </authorList>
    </citation>
    <scope>NUCLEOTIDE SEQUENCE [LARGE SCALE GENOMIC DNA]</scope>
    <source>
        <strain evidence="8">Lab_2022b</strain>
    </source>
</reference>
<comment type="caution">
    <text evidence="6">Lacks conserved residue(s) required for the propagation of feature annotation.</text>
</comment>
<feature type="transmembrane region" description="Helical" evidence="6">
    <location>
        <begin position="206"/>
        <end position="224"/>
    </location>
</feature>
<keyword evidence="4 6" id="KW-1133">Transmembrane helix</keyword>
<comment type="caution">
    <text evidence="8">The sequence shown here is derived from an EMBL/GenBank/DDBJ whole genome shotgun (WGS) entry which is preliminary data.</text>
</comment>
<dbReference type="PANTHER" id="PTHR12308:SF74">
    <property type="entry name" value="ANOCTAMIN"/>
    <property type="match status" value="1"/>
</dbReference>
<keyword evidence="3 6" id="KW-0812">Transmembrane</keyword>
<dbReference type="Proteomes" id="UP001461498">
    <property type="component" value="Unassembled WGS sequence"/>
</dbReference>
<keyword evidence="5 6" id="KW-0472">Membrane</keyword>
<evidence type="ECO:0000256" key="4">
    <source>
        <dbReference type="ARBA" id="ARBA00022989"/>
    </source>
</evidence>
<accession>A0AAW1DI11</accession>
<dbReference type="GO" id="GO:0005886">
    <property type="term" value="C:plasma membrane"/>
    <property type="evidence" value="ECO:0007669"/>
    <property type="project" value="TreeGrafter"/>
</dbReference>
<protein>
    <recommendedName>
        <fullName evidence="6">Anoctamin</fullName>
    </recommendedName>
</protein>
<name>A0AAW1DI11_9HEMI</name>
<feature type="transmembrane region" description="Helical" evidence="6">
    <location>
        <begin position="416"/>
        <end position="442"/>
    </location>
</feature>
<gene>
    <name evidence="8" type="ORF">O3M35_005246</name>
</gene>
<keyword evidence="9" id="KW-1185">Reference proteome</keyword>
<feature type="transmembrane region" description="Helical" evidence="6">
    <location>
        <begin position="343"/>
        <end position="364"/>
    </location>
</feature>
<dbReference type="EMBL" id="JAPXFL010000002">
    <property type="protein sequence ID" value="KAK9510463.1"/>
    <property type="molecule type" value="Genomic_DNA"/>
</dbReference>
<evidence type="ECO:0000256" key="6">
    <source>
        <dbReference type="RuleBase" id="RU280814"/>
    </source>
</evidence>
<sequence>MMNLKDSKVNGEVVSFPPTYIVVEFGRDIKTETAQWLVDKISKKKKDGGAELLVIRQPATYGQNLTVHVSAEVDKLLELAEELEIRKRDKNGVLREFTVDEIEEFIDISEKDQLLTTADRQVIVRHELENIRALSHEICILGHLECPLYEGQSIMSACLHYGIITQIYPLHDTEVIRKLGPSWYKNFFQSPPFEDIRTYFGESITLYFEFLTFYTISLVPPTILGFLQMFLYPGTLAVFSILNIICATLFLELWRRKCSELAFIWGTITMTSFDEPRPNFRGVMGVDAVTGKTLPQAPRFITHLKMYCVSLPIVVVCMFGAFLVMLFSFWVEDHLRQIPDIPIVMIYIPSIVYAILVYAMNLVYRRFATFLTEWENHRTQSQFDRHRVTKLVLFEFVNNFMSLFYIAFVIQDMELLRYQLAVLLIILQALNNVQEAILPLLLKHCYHKMNNKIPLKKETPDRRGSIFQLKQYGRLIELVGVKELDPNDSRIQQAITEGSMEKYEDPYDDYLELFVQFGYVFLFSSVYPMAAFWAFLNNFLEIRSDAFKLCCVNQRPMSRKVKDTGAWQRSFQALCALSVMTNCALLCLSPSLRSVAPDLSPVAWVLCFVFLEHLLMGLRQVLHYAIPDKPEWVRVALARNNFQSKQALKLQRLLRNRRNINQSMKKVF</sequence>
<evidence type="ECO:0000256" key="2">
    <source>
        <dbReference type="ARBA" id="ARBA00009671"/>
    </source>
</evidence>
<evidence type="ECO:0000313" key="8">
    <source>
        <dbReference type="EMBL" id="KAK9510463.1"/>
    </source>
</evidence>
<organism evidence="8 9">
    <name type="scientific">Rhynocoris fuscipes</name>
    <dbReference type="NCBI Taxonomy" id="488301"/>
    <lineage>
        <taxon>Eukaryota</taxon>
        <taxon>Metazoa</taxon>
        <taxon>Ecdysozoa</taxon>
        <taxon>Arthropoda</taxon>
        <taxon>Hexapoda</taxon>
        <taxon>Insecta</taxon>
        <taxon>Pterygota</taxon>
        <taxon>Neoptera</taxon>
        <taxon>Paraneoptera</taxon>
        <taxon>Hemiptera</taxon>
        <taxon>Heteroptera</taxon>
        <taxon>Panheteroptera</taxon>
        <taxon>Cimicomorpha</taxon>
        <taxon>Reduviidae</taxon>
        <taxon>Harpactorinae</taxon>
        <taxon>Harpactorini</taxon>
        <taxon>Rhynocoris</taxon>
    </lineage>
</organism>
<feature type="transmembrane region" description="Helical" evidence="6">
    <location>
        <begin position="391"/>
        <end position="410"/>
    </location>
</feature>
<dbReference type="InterPro" id="IPR007632">
    <property type="entry name" value="Anoctamin"/>
</dbReference>
<feature type="transmembrane region" description="Helical" evidence="6">
    <location>
        <begin position="306"/>
        <end position="331"/>
    </location>
</feature>
<feature type="transmembrane region" description="Helical" evidence="6">
    <location>
        <begin position="230"/>
        <end position="251"/>
    </location>
</feature>
<comment type="subcellular location">
    <subcellularLocation>
        <location evidence="1 6">Membrane</location>
        <topology evidence="1 6">Multi-pass membrane protein</topology>
    </subcellularLocation>
</comment>
<dbReference type="GO" id="GO:0005254">
    <property type="term" value="F:chloride channel activity"/>
    <property type="evidence" value="ECO:0007669"/>
    <property type="project" value="TreeGrafter"/>
</dbReference>